<comment type="caution">
    <text evidence="7">The sequence shown here is derived from an EMBL/GenBank/DDBJ whole genome shotgun (WGS) entry which is preliminary data.</text>
</comment>
<evidence type="ECO:0000256" key="5">
    <source>
        <dbReference type="SAM" id="Phobius"/>
    </source>
</evidence>
<feature type="transmembrane region" description="Helical" evidence="5">
    <location>
        <begin position="29"/>
        <end position="49"/>
    </location>
</feature>
<evidence type="ECO:0000313" key="7">
    <source>
        <dbReference type="EMBL" id="MBB5405927.1"/>
    </source>
</evidence>
<dbReference type="Proteomes" id="UP000592820">
    <property type="component" value="Unassembled WGS sequence"/>
</dbReference>
<reference evidence="7 8" key="1">
    <citation type="submission" date="2020-08" db="EMBL/GenBank/DDBJ databases">
        <title>Genomic Encyclopedia of Type Strains, Phase IV (KMG-V): Genome sequencing to study the core and pangenomes of soil and plant-associated prokaryotes.</title>
        <authorList>
            <person name="Whitman W."/>
        </authorList>
    </citation>
    <scope>NUCLEOTIDE SEQUENCE [LARGE SCALE GENOMIC DNA]</scope>
    <source>
        <strain evidence="7 8">JPY162</strain>
    </source>
</reference>
<dbReference type="InterPro" id="IPR036259">
    <property type="entry name" value="MFS_trans_sf"/>
</dbReference>
<feature type="transmembrane region" description="Helical" evidence="5">
    <location>
        <begin position="143"/>
        <end position="163"/>
    </location>
</feature>
<accession>A0A7W8LF89</accession>
<dbReference type="Pfam" id="PF07690">
    <property type="entry name" value="MFS_1"/>
    <property type="match status" value="1"/>
</dbReference>
<keyword evidence="4 5" id="KW-0472">Membrane</keyword>
<dbReference type="PANTHER" id="PTHR23501">
    <property type="entry name" value="MAJOR FACILITATOR SUPERFAMILY"/>
    <property type="match status" value="1"/>
</dbReference>
<comment type="subcellular location">
    <subcellularLocation>
        <location evidence="1">Membrane</location>
        <topology evidence="1">Multi-pass membrane protein</topology>
    </subcellularLocation>
</comment>
<protein>
    <submittedName>
        <fullName evidence="7">MFS family permease</fullName>
    </submittedName>
</protein>
<evidence type="ECO:0000256" key="2">
    <source>
        <dbReference type="ARBA" id="ARBA00022692"/>
    </source>
</evidence>
<dbReference type="PANTHER" id="PTHR23501:SF1">
    <property type="entry name" value="TRANSPORT PROTEIN HSRA-RELATED"/>
    <property type="match status" value="1"/>
</dbReference>
<dbReference type="GO" id="GO:0005886">
    <property type="term" value="C:plasma membrane"/>
    <property type="evidence" value="ECO:0007669"/>
    <property type="project" value="TreeGrafter"/>
</dbReference>
<evidence type="ECO:0000256" key="1">
    <source>
        <dbReference type="ARBA" id="ARBA00004141"/>
    </source>
</evidence>
<dbReference type="Gene3D" id="1.20.1720.10">
    <property type="entry name" value="Multidrug resistance protein D"/>
    <property type="match status" value="1"/>
</dbReference>
<dbReference type="PROSITE" id="PS50850">
    <property type="entry name" value="MFS"/>
    <property type="match status" value="1"/>
</dbReference>
<dbReference type="SUPFAM" id="SSF103473">
    <property type="entry name" value="MFS general substrate transporter"/>
    <property type="match status" value="1"/>
</dbReference>
<feature type="transmembrane region" description="Helical" evidence="5">
    <location>
        <begin position="56"/>
        <end position="76"/>
    </location>
</feature>
<dbReference type="AlphaFoldDB" id="A0A7W8LF89"/>
<sequence length="178" mass="19198">MENADANILVTALPSMARDFGADADTLKIAITSYVVSLGVFIPVCGWLADRFGSRSVFLTAIGIFVAGSLMCAASPSLHEFMRRVTACPVCVVRAACRAPGPRPEVSADSDVSRERVGRVDVPDRLRRDPFLLPLALQDGMNAFASGLITCASAFGSMFMRAFSSFTLHNRFSHRAHL</sequence>
<dbReference type="EMBL" id="JACHDE010000049">
    <property type="protein sequence ID" value="MBB5405927.1"/>
    <property type="molecule type" value="Genomic_DNA"/>
</dbReference>
<evidence type="ECO:0000313" key="8">
    <source>
        <dbReference type="Proteomes" id="UP000592820"/>
    </source>
</evidence>
<keyword evidence="3 5" id="KW-1133">Transmembrane helix</keyword>
<organism evidence="7 8">
    <name type="scientific">Paraburkholderia youngii</name>
    <dbReference type="NCBI Taxonomy" id="2782701"/>
    <lineage>
        <taxon>Bacteria</taxon>
        <taxon>Pseudomonadati</taxon>
        <taxon>Pseudomonadota</taxon>
        <taxon>Betaproteobacteria</taxon>
        <taxon>Burkholderiales</taxon>
        <taxon>Burkholderiaceae</taxon>
        <taxon>Paraburkholderia</taxon>
    </lineage>
</organism>
<gene>
    <name evidence="7" type="ORF">HDG41_008026</name>
</gene>
<evidence type="ECO:0000259" key="6">
    <source>
        <dbReference type="PROSITE" id="PS50850"/>
    </source>
</evidence>
<dbReference type="InterPro" id="IPR011701">
    <property type="entry name" value="MFS"/>
</dbReference>
<evidence type="ECO:0000256" key="3">
    <source>
        <dbReference type="ARBA" id="ARBA00022989"/>
    </source>
</evidence>
<proteinExistence type="predicted"/>
<name>A0A7W8LF89_9BURK</name>
<feature type="domain" description="Major facilitator superfamily (MFS) profile" evidence="6">
    <location>
        <begin position="1"/>
        <end position="178"/>
    </location>
</feature>
<dbReference type="InterPro" id="IPR020846">
    <property type="entry name" value="MFS_dom"/>
</dbReference>
<evidence type="ECO:0000256" key="4">
    <source>
        <dbReference type="ARBA" id="ARBA00023136"/>
    </source>
</evidence>
<dbReference type="GO" id="GO:0022857">
    <property type="term" value="F:transmembrane transporter activity"/>
    <property type="evidence" value="ECO:0007669"/>
    <property type="project" value="InterPro"/>
</dbReference>
<keyword evidence="2 5" id="KW-0812">Transmembrane</keyword>